<protein>
    <recommendedName>
        <fullName evidence="10">Bromo domain-containing protein</fullName>
    </recommendedName>
</protein>
<comment type="subcellular location">
    <subcellularLocation>
        <location evidence="1">Nucleus</location>
    </subcellularLocation>
</comment>
<keyword evidence="3" id="KW-0805">Transcription regulation</keyword>
<dbReference type="GO" id="GO:0004402">
    <property type="term" value="F:histone acetyltransferase activity"/>
    <property type="evidence" value="ECO:0007669"/>
    <property type="project" value="InterPro"/>
</dbReference>
<reference evidence="11 12" key="1">
    <citation type="submission" date="2019-07" db="EMBL/GenBank/DDBJ databases">
        <title>Genomics analysis of Aphanomyces spp. identifies a new class of oomycete effector associated with host adaptation.</title>
        <authorList>
            <person name="Gaulin E."/>
        </authorList>
    </citation>
    <scope>NUCLEOTIDE SEQUENCE [LARGE SCALE GENOMIC DNA]</scope>
    <source>
        <strain evidence="11 12">ATCC 201684</strain>
    </source>
</reference>
<keyword evidence="8" id="KW-0175">Coiled coil</keyword>
<feature type="coiled-coil region" evidence="8">
    <location>
        <begin position="303"/>
        <end position="330"/>
    </location>
</feature>
<feature type="region of interest" description="Disordered" evidence="9">
    <location>
        <begin position="967"/>
        <end position="1092"/>
    </location>
</feature>
<feature type="compositionally biased region" description="Basic and acidic residues" evidence="9">
    <location>
        <begin position="1124"/>
        <end position="1135"/>
    </location>
</feature>
<dbReference type="GO" id="GO:0017025">
    <property type="term" value="F:TBP-class protein binding"/>
    <property type="evidence" value="ECO:0007669"/>
    <property type="project" value="InterPro"/>
</dbReference>
<evidence type="ECO:0000256" key="9">
    <source>
        <dbReference type="SAM" id="MobiDB-lite"/>
    </source>
</evidence>
<dbReference type="InterPro" id="IPR036427">
    <property type="entry name" value="Bromodomain-like_sf"/>
</dbReference>
<name>A0A6G0XKY0_9STRA</name>
<evidence type="ECO:0000256" key="2">
    <source>
        <dbReference type="ARBA" id="ARBA00009064"/>
    </source>
</evidence>
<dbReference type="PANTHER" id="PTHR13900:SF0">
    <property type="entry name" value="TRANSCRIPTION INITIATION FACTOR TFIID SUBUNIT 1"/>
    <property type="match status" value="1"/>
</dbReference>
<dbReference type="GO" id="GO:0051123">
    <property type="term" value="P:RNA polymerase II preinitiation complex assembly"/>
    <property type="evidence" value="ECO:0007669"/>
    <property type="project" value="TreeGrafter"/>
</dbReference>
<gene>
    <name evidence="11" type="ORF">Ae201684_003564</name>
</gene>
<feature type="compositionally biased region" description="Acidic residues" evidence="9">
    <location>
        <begin position="944"/>
        <end position="959"/>
    </location>
</feature>
<feature type="region of interest" description="Disordered" evidence="9">
    <location>
        <begin position="464"/>
        <end position="498"/>
    </location>
</feature>
<evidence type="ECO:0000256" key="7">
    <source>
        <dbReference type="PROSITE-ProRule" id="PRU00035"/>
    </source>
</evidence>
<feature type="compositionally biased region" description="Low complexity" evidence="9">
    <location>
        <begin position="1060"/>
        <end position="1076"/>
    </location>
</feature>
<dbReference type="EMBL" id="VJMJ01000041">
    <property type="protein sequence ID" value="KAF0740992.1"/>
    <property type="molecule type" value="Genomic_DNA"/>
</dbReference>
<keyword evidence="4 7" id="KW-0103">Bromodomain</keyword>
<dbReference type="Gene3D" id="1.20.920.10">
    <property type="entry name" value="Bromodomain-like"/>
    <property type="match status" value="1"/>
</dbReference>
<keyword evidence="5" id="KW-0804">Transcription</keyword>
<evidence type="ECO:0000256" key="4">
    <source>
        <dbReference type="ARBA" id="ARBA00023117"/>
    </source>
</evidence>
<dbReference type="Proteomes" id="UP000481153">
    <property type="component" value="Unassembled WGS sequence"/>
</dbReference>
<dbReference type="PANTHER" id="PTHR13900">
    <property type="entry name" value="TRANSCRIPTION INITIATION FACTOR TFIID"/>
    <property type="match status" value="1"/>
</dbReference>
<dbReference type="PROSITE" id="PS00633">
    <property type="entry name" value="BROMODOMAIN_1"/>
    <property type="match status" value="1"/>
</dbReference>
<feature type="region of interest" description="Disordered" evidence="9">
    <location>
        <begin position="940"/>
        <end position="959"/>
    </location>
</feature>
<dbReference type="PROSITE" id="PS50014">
    <property type="entry name" value="BROMODOMAIN_2"/>
    <property type="match status" value="1"/>
</dbReference>
<evidence type="ECO:0000256" key="6">
    <source>
        <dbReference type="ARBA" id="ARBA00023242"/>
    </source>
</evidence>
<comment type="caution">
    <text evidence="11">The sequence shown here is derived from an EMBL/GenBank/DDBJ whole genome shotgun (WGS) entry which is preliminary data.</text>
</comment>
<feature type="region of interest" description="Disordered" evidence="9">
    <location>
        <begin position="13"/>
        <end position="46"/>
    </location>
</feature>
<dbReference type="VEuPathDB" id="FungiDB:AeMF1_000826"/>
<feature type="domain" description="Bromo" evidence="10">
    <location>
        <begin position="1312"/>
        <end position="1382"/>
    </location>
</feature>
<dbReference type="Pfam" id="PF12157">
    <property type="entry name" value="DUF3591"/>
    <property type="match status" value="1"/>
</dbReference>
<dbReference type="SUPFAM" id="SSF47370">
    <property type="entry name" value="Bromodomain"/>
    <property type="match status" value="1"/>
</dbReference>
<evidence type="ECO:0000313" key="11">
    <source>
        <dbReference type="EMBL" id="KAF0740992.1"/>
    </source>
</evidence>
<keyword evidence="6" id="KW-0539">Nucleus</keyword>
<feature type="compositionally biased region" description="Basic and acidic residues" evidence="9">
    <location>
        <begin position="993"/>
        <end position="1016"/>
    </location>
</feature>
<dbReference type="VEuPathDB" id="FungiDB:AeMF1_007052"/>
<evidence type="ECO:0000256" key="5">
    <source>
        <dbReference type="ARBA" id="ARBA00023163"/>
    </source>
</evidence>
<evidence type="ECO:0000259" key="10">
    <source>
        <dbReference type="PROSITE" id="PS50014"/>
    </source>
</evidence>
<dbReference type="PRINTS" id="PR00503">
    <property type="entry name" value="BROMODOMAIN"/>
</dbReference>
<proteinExistence type="inferred from homology"/>
<dbReference type="GO" id="GO:0005669">
    <property type="term" value="C:transcription factor TFIID complex"/>
    <property type="evidence" value="ECO:0007669"/>
    <property type="project" value="InterPro"/>
</dbReference>
<dbReference type="Pfam" id="PF15288">
    <property type="entry name" value="zf-CCHC_6"/>
    <property type="match status" value="1"/>
</dbReference>
<keyword evidence="12" id="KW-1185">Reference proteome</keyword>
<dbReference type="InterPro" id="IPR001487">
    <property type="entry name" value="Bromodomain"/>
</dbReference>
<dbReference type="InterPro" id="IPR041670">
    <property type="entry name" value="Znf-CCHC_6"/>
</dbReference>
<comment type="similarity">
    <text evidence="2">Belongs to the TAF1 family.</text>
</comment>
<dbReference type="Pfam" id="PF00439">
    <property type="entry name" value="Bromodomain"/>
    <property type="match status" value="1"/>
</dbReference>
<evidence type="ECO:0000256" key="8">
    <source>
        <dbReference type="SAM" id="Coils"/>
    </source>
</evidence>
<dbReference type="InterPro" id="IPR018359">
    <property type="entry name" value="Bromodomain_CS"/>
</dbReference>
<feature type="region of interest" description="Disordered" evidence="9">
    <location>
        <begin position="1124"/>
        <end position="1148"/>
    </location>
</feature>
<feature type="compositionally biased region" description="Basic residues" evidence="9">
    <location>
        <begin position="1082"/>
        <end position="1092"/>
    </location>
</feature>
<dbReference type="InterPro" id="IPR022591">
    <property type="entry name" value="TAF1_HAT_dom"/>
</dbReference>
<evidence type="ECO:0000313" key="12">
    <source>
        <dbReference type="Proteomes" id="UP000481153"/>
    </source>
</evidence>
<dbReference type="SMART" id="SM00297">
    <property type="entry name" value="BROMO"/>
    <property type="match status" value="1"/>
</dbReference>
<sequence length="1418" mass="160584">MINDDMLDDELAQAVEHPSSEYDDSDAIDIKDWNQSSQDSRETSFKDLFRRKKTPIDLRSFLDKDTTDEKPENEDRCIYFRYAHDQLEDLVATADHLYNAASLRSKHFLALQKARIGKPSKRYQSGTSLVSSTIHNPPQVPLSTFHRVQQVAWENSIIWGDEEEATQTFEVEEDEDGFSASSSMKPSKLSDVEVIPSIKTYSVDDLTYEFKDEGFDMTKPRQYRWEIPRPPAPPQPKREKAPLACALNPSLMDDRWLSAIGWDDCQDMPPSRVLLDENDVHLILSNPLVENTRATLRIPERKLGAIEIRKEELKKQKNEKTDRIKDVMENLDLGQETAETRTGEAKRSKKDTRIIKNMGHVHHSLPAIKLSLTKPELPLAKLREFHRPRGKFKIHEHMRVFSAKEAEKTKSVKLNEAELNDPTLSQIKKSSDLNPTAGGKLILLEYTEQNPPMLSNPGMASRVLHYWRPPDTSDTSKSDDPSQKGKAKKKKPVPPTVSMGQVVTLDDNEDSPFVGDVPAGKMVTSMNSKLFKIPIFHHAPRTSFLESDPDKYEFFLVARTVSKKVKASTSMYIMELPPLYLAGQIEPQIEVPAPNSRSANDFIRPYMSFHILRLFKRTSDGERLKIEDITRAFPNQSGTAIRKRMKEVATFERGGNDSGWWKKKPPSELISEDEIRANVSPESVCLYESMMSGHQRLLDMGLTKQFTPNGVQGAISHLMKRLKNREQTMSSKILGPKGLTGRALAIEEKKLWDQDPVIINLRNDIQIARSINEQLLLTPWNLTNGYVECHLQGKGSGMLLLGGIGDPSARGEGFSFVRVPQSRAKKKEGEEIAVSEEAEVQKAVAAVTGTTADLRKLKMKEAGEVLKNLGMSESDIKKLRRWDRIFMVRELSTRASAHGLAGGLRKFVRGARKSLNAQQQEYRRKCDVIYDRQLEVLSSTKTDFEDDSESGSDEDDSFVEDLEDDLLGDDTTTANNNRGPKDIFKQGSGGLNRSKETLNERDDLAELRRLKEDMRDGAPAPSSRINRPDLDANSLRNNLKASGIKDSLSQSSMGSTKGNSVASSALPSPAEPASRAQSPRASQHRQAIKRTTRIIEEDGTETVKIEFIIDPKRIGMFIAAQKFKERQQKDEERNQLRKRKKLEDAENDQSLLKKQISDELKQLKKKEEATKGYVEMLEKGQDLSAGGRGVIKCTACGQIGHIRTNRNCPLFIETKTEVSKSIKPDAPLKLTLKKSNLEEIMKEDSLTLNLADLREGARKHQIEKKRKRMQDVAESAEIYKKQYGSKEKKAEHIRLPIARLNGLLEKVLFNLNDMPESQLFREPVDGNLVRDYYNIIKRPMDLRRMKSKLRDLEYDSMRSFLADVELMATNSKMYNGEQNPITKNAVKVLERARDDLQQLNTDGALHSLQKLARTQSVS</sequence>
<dbReference type="InterPro" id="IPR040240">
    <property type="entry name" value="TAF1"/>
</dbReference>
<organism evidence="11 12">
    <name type="scientific">Aphanomyces euteiches</name>
    <dbReference type="NCBI Taxonomy" id="100861"/>
    <lineage>
        <taxon>Eukaryota</taxon>
        <taxon>Sar</taxon>
        <taxon>Stramenopiles</taxon>
        <taxon>Oomycota</taxon>
        <taxon>Saprolegniomycetes</taxon>
        <taxon>Saprolegniales</taxon>
        <taxon>Verrucalvaceae</taxon>
        <taxon>Aphanomyces</taxon>
    </lineage>
</organism>
<dbReference type="GO" id="GO:0016251">
    <property type="term" value="F:RNA polymerase II general transcription initiation factor activity"/>
    <property type="evidence" value="ECO:0007669"/>
    <property type="project" value="InterPro"/>
</dbReference>
<evidence type="ECO:0000256" key="3">
    <source>
        <dbReference type="ARBA" id="ARBA00023015"/>
    </source>
</evidence>
<feature type="compositionally biased region" description="Basic and acidic residues" evidence="9">
    <location>
        <begin position="474"/>
        <end position="483"/>
    </location>
</feature>
<evidence type="ECO:0000256" key="1">
    <source>
        <dbReference type="ARBA" id="ARBA00004123"/>
    </source>
</evidence>
<accession>A0A6G0XKY0</accession>
<feature type="compositionally biased region" description="Polar residues" evidence="9">
    <location>
        <begin position="1047"/>
        <end position="1059"/>
    </location>
</feature>